<dbReference type="WBParaSite" id="ALUE_0000314001-mRNA-1">
    <property type="protein sequence ID" value="ALUE_0000314001-mRNA-1"/>
    <property type="gene ID" value="ALUE_0000314001"/>
</dbReference>
<sequence>MFTSDNEHQEAWPVTNDATNANISLILQPHYRSDSFLRVLMDQPYTTSAHVHIDVKSDDCEMSSKCKATRSHNSCTDLDMKSGIPEIQN</sequence>
<dbReference type="Proteomes" id="UP000036681">
    <property type="component" value="Unplaced"/>
</dbReference>
<reference evidence="2" key="1">
    <citation type="submission" date="2017-02" db="UniProtKB">
        <authorList>
            <consortium name="WormBaseParasite"/>
        </authorList>
    </citation>
    <scope>IDENTIFICATION</scope>
</reference>
<accession>A0A0M3HNA8</accession>
<organism evidence="1 2">
    <name type="scientific">Ascaris lumbricoides</name>
    <name type="common">Giant roundworm</name>
    <dbReference type="NCBI Taxonomy" id="6252"/>
    <lineage>
        <taxon>Eukaryota</taxon>
        <taxon>Metazoa</taxon>
        <taxon>Ecdysozoa</taxon>
        <taxon>Nematoda</taxon>
        <taxon>Chromadorea</taxon>
        <taxon>Rhabditida</taxon>
        <taxon>Spirurina</taxon>
        <taxon>Ascaridomorpha</taxon>
        <taxon>Ascaridoidea</taxon>
        <taxon>Ascarididae</taxon>
        <taxon>Ascaris</taxon>
    </lineage>
</organism>
<name>A0A0M3HNA8_ASCLU</name>
<protein>
    <submittedName>
        <fullName evidence="2">MAM domain-containing protein</fullName>
    </submittedName>
</protein>
<proteinExistence type="predicted"/>
<evidence type="ECO:0000313" key="2">
    <source>
        <dbReference type="WBParaSite" id="ALUE_0000314001-mRNA-1"/>
    </source>
</evidence>
<evidence type="ECO:0000313" key="1">
    <source>
        <dbReference type="Proteomes" id="UP000036681"/>
    </source>
</evidence>
<keyword evidence="1" id="KW-1185">Reference proteome</keyword>
<dbReference type="AlphaFoldDB" id="A0A0M3HNA8"/>